<feature type="compositionally biased region" description="Polar residues" evidence="1">
    <location>
        <begin position="82"/>
        <end position="92"/>
    </location>
</feature>
<dbReference type="InterPro" id="IPR003433">
    <property type="entry name" value="Capsid_VP4_densovirus"/>
</dbReference>
<evidence type="ECO:0000313" key="2">
    <source>
        <dbReference type="EMBL" id="QOD39510.1"/>
    </source>
</evidence>
<feature type="region of interest" description="Disordered" evidence="1">
    <location>
        <begin position="633"/>
        <end position="681"/>
    </location>
</feature>
<protein>
    <submittedName>
        <fullName evidence="2">VP</fullName>
    </submittedName>
</protein>
<feature type="region of interest" description="Disordered" evidence="1">
    <location>
        <begin position="136"/>
        <end position="227"/>
    </location>
</feature>
<feature type="compositionally biased region" description="Low complexity" evidence="1">
    <location>
        <begin position="176"/>
        <end position="186"/>
    </location>
</feature>
<reference evidence="2" key="1">
    <citation type="submission" date="2020-07" db="EMBL/GenBank/DDBJ databases">
        <title>Diversity of sea star-associated densoviruses and transcribed endogenized viral elements of densovirus origin.</title>
        <authorList>
            <person name="Jackson E.W."/>
            <person name="Hewson I."/>
        </authorList>
    </citation>
    <scope>NUCLEOTIDE SEQUENCE</scope>
</reference>
<dbReference type="Pfam" id="PF02336">
    <property type="entry name" value="Denso_VP4"/>
    <property type="match status" value="1"/>
</dbReference>
<proteinExistence type="predicted"/>
<name>A0A7L7YQG1_9VIRU</name>
<accession>A0A7L7YQG1</accession>
<organism evidence="2">
    <name type="scientific">uncultured densovirus</name>
    <dbReference type="NCBI Taxonomy" id="748192"/>
    <lineage>
        <taxon>Viruses</taxon>
        <taxon>Monodnaviria</taxon>
        <taxon>Shotokuvirae</taxon>
        <taxon>Cossaviricota</taxon>
        <taxon>Quintoviricetes</taxon>
        <taxon>Piccovirales</taxon>
        <taxon>Parvoviridae</taxon>
        <taxon>Densovirinae</taxon>
        <taxon>environmental samples</taxon>
    </lineage>
</organism>
<dbReference type="GO" id="GO:0005198">
    <property type="term" value="F:structural molecule activity"/>
    <property type="evidence" value="ECO:0007669"/>
    <property type="project" value="InterPro"/>
</dbReference>
<sequence length="681" mass="73656">MSARYKWRWDSDNWPDQRINWNDMNRSQKAYTIKQYNKARSARGESPVNNPFAKDGTSIRLNDDGSETITPPTVGRPKINPISGSAPPTSGDTGALATLMNAQQARNDQIEIDDLTEYFKTAEGLALIDTIASNNDTNESVKFSGSQAPSKPIRGPVTDAGPVAGPSGLQVSAPPTDMSTMDTSSSNKRPSPAQGGSTSAGRSGKNSASDGGFDSTQGPIHQIPNGGYSTTAGSMSFTKTHQLAIWSLPYTKHSTTDKAGANIFSTPLAAIDWEYMYFYMSPEEFALIPAGSHVKDCNVEILSIVAQSGYPTGGTTASQSVTNHPKIMCIGHGLTQKCRGGFNRVVTINDNMIPSTPVVDTAQVTDFIAKQYGTDQNAADNTVTIPGVITDIPYFLKKYWHIYQPNKAQATARGFTAATAPGFEYFKNMITQINANDVTWSTLQEAHLSYSFNSAPIGVQFPQLEIDTNTVQQSIGGARNYNMMRQVDNLNPNGDTTISENIVPSNRISYPLVTYKSSKIEKGSTFVHGDTAGKPSNQPSFHIGLKAIEKSLPSNTATRASEFVQARMTIEVRATINVGLPSYPNRFTRPKFYNTGVENTVAGIGNYYEKESTITFGLPNVTAVAPALNSVDATNPLVPTEDGRQPRGHNRPKRGLPSAVELPPQKLPRSESVINSRANIE</sequence>
<gene>
    <name evidence="2" type="primary">VP</name>
</gene>
<feature type="compositionally biased region" description="Polar residues" evidence="1">
    <location>
        <begin position="136"/>
        <end position="149"/>
    </location>
</feature>
<feature type="compositionally biased region" description="Polar residues" evidence="1">
    <location>
        <begin position="194"/>
        <end position="219"/>
    </location>
</feature>
<dbReference type="InterPro" id="IPR016184">
    <property type="entry name" value="Capsid/spike_ssDNA_virus"/>
</dbReference>
<feature type="region of interest" description="Disordered" evidence="1">
    <location>
        <begin position="38"/>
        <end position="93"/>
    </location>
</feature>
<dbReference type="EMBL" id="MT733026">
    <property type="protein sequence ID" value="QOD39510.1"/>
    <property type="molecule type" value="Genomic_DNA"/>
</dbReference>
<evidence type="ECO:0000256" key="1">
    <source>
        <dbReference type="SAM" id="MobiDB-lite"/>
    </source>
</evidence>
<dbReference type="SUPFAM" id="SSF88645">
    <property type="entry name" value="ssDNA viruses"/>
    <property type="match status" value="1"/>
</dbReference>
<feature type="compositionally biased region" description="Polar residues" evidence="1">
    <location>
        <begin position="672"/>
        <end position="681"/>
    </location>
</feature>